<sequence length="72" mass="8317">MELIPYVYQHLYKAKSMKDGNEVVGSLICCPPFSYIATIESMKKMCVDELNDGEVKNLKLTRVLERSIEKFK</sequence>
<dbReference type="EMBL" id="MT022086">
    <property type="protein sequence ID" value="QQP61286.1"/>
    <property type="molecule type" value="Genomic_DNA"/>
</dbReference>
<dbReference type="RefSeq" id="WP_123061281.1">
    <property type="nucleotide sequence ID" value="NZ_BTRW01000010.1"/>
</dbReference>
<evidence type="ECO:0000313" key="1">
    <source>
        <dbReference type="EMBL" id="QQP61286.1"/>
    </source>
</evidence>
<organism evidence="1">
    <name type="scientific">Enterococcus faecium</name>
    <name type="common">Streptococcus faecium</name>
    <dbReference type="NCBI Taxonomy" id="1352"/>
    <lineage>
        <taxon>Bacteria</taxon>
        <taxon>Bacillati</taxon>
        <taxon>Bacillota</taxon>
        <taxon>Bacilli</taxon>
        <taxon>Lactobacillales</taxon>
        <taxon>Enterococcaceae</taxon>
        <taxon>Enterococcus</taxon>
    </lineage>
</organism>
<keyword evidence="1" id="KW-0614">Plasmid</keyword>
<accession>A0A7T8KSK9</accession>
<proteinExistence type="predicted"/>
<reference evidence="1" key="1">
    <citation type="submission" date="2020-02" db="EMBL/GenBank/DDBJ databases">
        <title>A new conjugative MDR plasmid carrying the lsa(E) gene in Enterococcus faecium with potential transmission to Staphylococcus aureus.</title>
        <authorList>
            <person name="Yan X."/>
            <person name="Wang J."/>
            <person name="You Y."/>
            <person name="Tao X."/>
            <person name="Meng F."/>
            <person name="Zhang J."/>
        </authorList>
    </citation>
    <scope>NUCLEOTIDE SEQUENCE</scope>
    <source>
        <strain evidence="1">N7435</strain>
        <plasmid evidence="1">pN7435-R3645</plasmid>
    </source>
</reference>
<dbReference type="AlphaFoldDB" id="A0A7T8KSK9"/>
<geneLocation type="plasmid" evidence="1">
    <name>pN7435-R3645</name>
</geneLocation>
<protein>
    <submittedName>
        <fullName evidence="1">Uncharacterized protein</fullName>
    </submittedName>
</protein>
<name>A0A7T8KSK9_ENTFC</name>